<protein>
    <submittedName>
        <fullName evidence="1">Uncharacterized protein</fullName>
    </submittedName>
</protein>
<organism evidence="1 2">
    <name type="scientific">Jimgerdemannia flammicorona</name>
    <dbReference type="NCBI Taxonomy" id="994334"/>
    <lineage>
        <taxon>Eukaryota</taxon>
        <taxon>Fungi</taxon>
        <taxon>Fungi incertae sedis</taxon>
        <taxon>Mucoromycota</taxon>
        <taxon>Mucoromycotina</taxon>
        <taxon>Endogonomycetes</taxon>
        <taxon>Endogonales</taxon>
        <taxon>Endogonaceae</taxon>
        <taxon>Jimgerdemannia</taxon>
    </lineage>
</organism>
<sequence length="179" mass="19517">MYPSLQFVCHRPHDSQLSRSGIIDEPNQFPMHGVNQLTRQLLTLTLQNPLYHLLLPFAGGHERDIVGMVQHGKCQGDAIRRRLGGIGDLRDPLQMLVQQRMAGEERAGMSVGAHAQKNEVENGEFDGILGGEQVLQLVHVVLRGLLGVFDQGLVDGVHVGGLDLLGDVVQKLGLQLGVV</sequence>
<gene>
    <name evidence="1" type="ORF">BC938DRAFT_472821</name>
</gene>
<comment type="caution">
    <text evidence="1">The sequence shown here is derived from an EMBL/GenBank/DDBJ whole genome shotgun (WGS) entry which is preliminary data.</text>
</comment>
<keyword evidence="2" id="KW-1185">Reference proteome</keyword>
<proteinExistence type="predicted"/>
<dbReference type="EMBL" id="RBNJ01014431">
    <property type="protein sequence ID" value="RUS24966.1"/>
    <property type="molecule type" value="Genomic_DNA"/>
</dbReference>
<name>A0A433Q5C1_9FUNG</name>
<evidence type="ECO:0000313" key="2">
    <source>
        <dbReference type="Proteomes" id="UP000274822"/>
    </source>
</evidence>
<dbReference type="Proteomes" id="UP000274822">
    <property type="component" value="Unassembled WGS sequence"/>
</dbReference>
<accession>A0A433Q5C1</accession>
<dbReference type="AlphaFoldDB" id="A0A433Q5C1"/>
<evidence type="ECO:0000313" key="1">
    <source>
        <dbReference type="EMBL" id="RUS24966.1"/>
    </source>
</evidence>
<reference evidence="1 2" key="1">
    <citation type="journal article" date="2018" name="New Phytol.">
        <title>Phylogenomics of Endogonaceae and evolution of mycorrhizas within Mucoromycota.</title>
        <authorList>
            <person name="Chang Y."/>
            <person name="Desiro A."/>
            <person name="Na H."/>
            <person name="Sandor L."/>
            <person name="Lipzen A."/>
            <person name="Clum A."/>
            <person name="Barry K."/>
            <person name="Grigoriev I.V."/>
            <person name="Martin F.M."/>
            <person name="Stajich J.E."/>
            <person name="Smith M.E."/>
            <person name="Bonito G."/>
            <person name="Spatafora J.W."/>
        </authorList>
    </citation>
    <scope>NUCLEOTIDE SEQUENCE [LARGE SCALE GENOMIC DNA]</scope>
    <source>
        <strain evidence="1 2">AD002</strain>
    </source>
</reference>